<gene>
    <name evidence="2" type="ORF">HPDFL43_11956</name>
</gene>
<evidence type="ECO:0000313" key="2">
    <source>
        <dbReference type="EMBL" id="EDQ32513.1"/>
    </source>
</evidence>
<organism evidence="2 3">
    <name type="scientific">Hoeflea phototrophica (strain DSM 17068 / NCIMB 14078 / DFL-43)</name>
    <dbReference type="NCBI Taxonomy" id="411684"/>
    <lineage>
        <taxon>Bacteria</taxon>
        <taxon>Pseudomonadati</taxon>
        <taxon>Pseudomonadota</taxon>
        <taxon>Alphaproteobacteria</taxon>
        <taxon>Hyphomicrobiales</taxon>
        <taxon>Rhizobiaceae</taxon>
        <taxon>Hoeflea</taxon>
    </lineage>
</organism>
<comment type="caution">
    <text evidence="2">The sequence shown here is derived from an EMBL/GenBank/DDBJ whole genome shotgun (WGS) entry which is preliminary data.</text>
</comment>
<keyword evidence="3" id="KW-1185">Reference proteome</keyword>
<protein>
    <submittedName>
        <fullName evidence="2">Uncharacterized protein</fullName>
    </submittedName>
</protein>
<accession>A9DBG2</accession>
<dbReference type="EMBL" id="ABIA03000004">
    <property type="protein sequence ID" value="EDQ32513.1"/>
    <property type="molecule type" value="Genomic_DNA"/>
</dbReference>
<dbReference type="HOGENOM" id="CLU_070816_0_0_5"/>
<feature type="region of interest" description="Disordered" evidence="1">
    <location>
        <begin position="81"/>
        <end position="153"/>
    </location>
</feature>
<dbReference type="Gene3D" id="1.10.150.20">
    <property type="entry name" value="5' to 3' exonuclease, C-terminal subdomain"/>
    <property type="match status" value="1"/>
</dbReference>
<evidence type="ECO:0000313" key="3">
    <source>
        <dbReference type="Proteomes" id="UP000004291"/>
    </source>
</evidence>
<name>A9DBG2_HOEPD</name>
<feature type="region of interest" description="Disordered" evidence="1">
    <location>
        <begin position="229"/>
        <end position="248"/>
    </location>
</feature>
<dbReference type="AlphaFoldDB" id="A9DBG2"/>
<sequence length="248" mass="25453">MMLFLQTLFFIALAFAAGCFVGCWLKGQFAPGKSAHSGSAGAVTREGTAKTATAGELAAPTPHYEPASTPQPAVAVDLVSETPTVPDSPKETPKAATPAKPAAVAKTAKAKTKSAPAKSSASKAAAAKEKTPAKPKAAAKASPAKKKPSIAAAPDDLKRIKGVGPQLEAKLNAIGITSFAQIAKWTKKDQADFNEQLSFSGRIERDDWVVQAKILAKGGSTEFSKRVAKGEVVSSAGGAPKRGSKKSD</sequence>
<evidence type="ECO:0000256" key="1">
    <source>
        <dbReference type="SAM" id="MobiDB-lite"/>
    </source>
</evidence>
<reference evidence="2 3" key="1">
    <citation type="submission" date="2007-10" db="EMBL/GenBank/DDBJ databases">
        <authorList>
            <person name="Wagner-Dobler I."/>
            <person name="Ferriera S."/>
            <person name="Johnson J."/>
            <person name="Kravitz S."/>
            <person name="Beeson K."/>
            <person name="Sutton G."/>
            <person name="Rogers Y.-H."/>
            <person name="Friedman R."/>
            <person name="Frazier M."/>
            <person name="Venter J.C."/>
        </authorList>
    </citation>
    <scope>NUCLEOTIDE SEQUENCE [LARGE SCALE GENOMIC DNA]</scope>
    <source>
        <strain evidence="2 3">DFL-43</strain>
    </source>
</reference>
<dbReference type="eggNOG" id="COG3743">
    <property type="taxonomic scope" value="Bacteria"/>
</dbReference>
<dbReference type="STRING" id="411684.HPDFL43_11956"/>
<proteinExistence type="predicted"/>
<feature type="compositionally biased region" description="Low complexity" evidence="1">
    <location>
        <begin position="94"/>
        <end position="125"/>
    </location>
</feature>
<dbReference type="Proteomes" id="UP000004291">
    <property type="component" value="Chromosome"/>
</dbReference>
<reference evidence="2 3" key="2">
    <citation type="submission" date="2012-06" db="EMBL/GenBank/DDBJ databases">
        <authorList>
            <person name="Fiebig A."/>
        </authorList>
    </citation>
    <scope>NUCLEOTIDE SEQUENCE [LARGE SCALE GENOMIC DNA]</scope>
    <source>
        <strain evidence="2 3">DFL-43</strain>
    </source>
</reference>